<dbReference type="RefSeq" id="XP_008620956.1">
    <property type="nucleotide sequence ID" value="XM_008622734.1"/>
</dbReference>
<keyword evidence="2" id="KW-0963">Cytoplasm</keyword>
<sequence>MGSAIDGLHITIDPVAILPHEGNALADLVLQCASLRSLIVIAHEAFGEQPVFDALLRATAHPAVQTLVLDLRSIEAPLHLGYHLRDWVRTAPATSLSLSNISRMPRNAAVAFCSALHANSTLAEIKLERVNGIDGFLGRRLPTSLRELYYDHERHEFIDDIDDTPTDAVLADLARALAPTRLEHLSYSYFGELALQPCLSSMLSVLTSLELVAAQLDDDRVPAFAAGLAQLGSLKTLVLVVPNYLYGEGFRSVLETLCVHCPSLETLDMADNRLDHDELMLLLEAVPRLPQLRKLEGWVHDWPFESVVPRFTTALVAASRQLRELNMTLITDGTTQQDLYDALATIENQPFYVETWGVRSLLATLPVALHKTNNETRCRLIL</sequence>
<dbReference type="EMBL" id="JH767264">
    <property type="protein sequence ID" value="EQC25624.1"/>
    <property type="molecule type" value="Genomic_DNA"/>
</dbReference>
<accession>T0PJQ9</accession>
<protein>
    <submittedName>
        <fullName evidence="4">Uncharacterized protein</fullName>
    </submittedName>
</protein>
<evidence type="ECO:0000256" key="2">
    <source>
        <dbReference type="ARBA" id="ARBA00022490"/>
    </source>
</evidence>
<dbReference type="PANTHER" id="PTHR24107">
    <property type="entry name" value="YNEIN REGULATORY COMPLEX SUBUNIT 5"/>
    <property type="match status" value="1"/>
</dbReference>
<name>T0PJQ9_SAPDV</name>
<dbReference type="SUPFAM" id="SSF52047">
    <property type="entry name" value="RNI-like"/>
    <property type="match status" value="1"/>
</dbReference>
<proteinExistence type="predicted"/>
<dbReference type="GO" id="GO:0005856">
    <property type="term" value="C:cytoskeleton"/>
    <property type="evidence" value="ECO:0007669"/>
    <property type="project" value="UniProtKB-SubCell"/>
</dbReference>
<keyword evidence="3" id="KW-0206">Cytoskeleton</keyword>
<organism evidence="4 5">
    <name type="scientific">Saprolegnia diclina (strain VS20)</name>
    <dbReference type="NCBI Taxonomy" id="1156394"/>
    <lineage>
        <taxon>Eukaryota</taxon>
        <taxon>Sar</taxon>
        <taxon>Stramenopiles</taxon>
        <taxon>Oomycota</taxon>
        <taxon>Saprolegniomycetes</taxon>
        <taxon>Saprolegniales</taxon>
        <taxon>Saprolegniaceae</taxon>
        <taxon>Saprolegnia</taxon>
    </lineage>
</organism>
<comment type="subcellular location">
    <subcellularLocation>
        <location evidence="1">Cytoplasm</location>
        <location evidence="1">Cytoskeleton</location>
    </subcellularLocation>
</comment>
<reference evidence="4 5" key="1">
    <citation type="submission" date="2012-04" db="EMBL/GenBank/DDBJ databases">
        <title>The Genome Sequence of Saprolegnia declina VS20.</title>
        <authorList>
            <consortium name="The Broad Institute Genome Sequencing Platform"/>
            <person name="Russ C."/>
            <person name="Nusbaum C."/>
            <person name="Tyler B."/>
            <person name="van West P."/>
            <person name="Dieguez-Uribeondo J."/>
            <person name="de Bruijn I."/>
            <person name="Tripathy S."/>
            <person name="Jiang R."/>
            <person name="Young S.K."/>
            <person name="Zeng Q."/>
            <person name="Gargeya S."/>
            <person name="Fitzgerald M."/>
            <person name="Haas B."/>
            <person name="Abouelleil A."/>
            <person name="Alvarado L."/>
            <person name="Arachchi H.M."/>
            <person name="Berlin A."/>
            <person name="Chapman S.B."/>
            <person name="Goldberg J."/>
            <person name="Griggs A."/>
            <person name="Gujja S."/>
            <person name="Hansen M."/>
            <person name="Howarth C."/>
            <person name="Imamovic A."/>
            <person name="Larimer J."/>
            <person name="McCowen C."/>
            <person name="Montmayeur A."/>
            <person name="Murphy C."/>
            <person name="Neiman D."/>
            <person name="Pearson M."/>
            <person name="Priest M."/>
            <person name="Roberts A."/>
            <person name="Saif S."/>
            <person name="Shea T."/>
            <person name="Sisk P."/>
            <person name="Sykes S."/>
            <person name="Wortman J."/>
            <person name="Nusbaum C."/>
            <person name="Birren B."/>
        </authorList>
    </citation>
    <scope>NUCLEOTIDE SEQUENCE [LARGE SCALE GENOMIC DNA]</scope>
    <source>
        <strain evidence="4 5">VS20</strain>
    </source>
</reference>
<evidence type="ECO:0000313" key="4">
    <source>
        <dbReference type="EMBL" id="EQC25624.1"/>
    </source>
</evidence>
<dbReference type="Proteomes" id="UP000030762">
    <property type="component" value="Unassembled WGS sequence"/>
</dbReference>
<dbReference type="PANTHER" id="PTHR24107:SF2">
    <property type="entry name" value="NLR FAMILY CARD DOMAIN CONTAINING 3"/>
    <property type="match status" value="1"/>
</dbReference>
<dbReference type="Gene3D" id="3.80.10.10">
    <property type="entry name" value="Ribonuclease Inhibitor"/>
    <property type="match status" value="1"/>
</dbReference>
<dbReference type="VEuPathDB" id="FungiDB:SDRG_16520"/>
<dbReference type="AlphaFoldDB" id="T0PJQ9"/>
<evidence type="ECO:0000256" key="1">
    <source>
        <dbReference type="ARBA" id="ARBA00004245"/>
    </source>
</evidence>
<dbReference type="InterPro" id="IPR032675">
    <property type="entry name" value="LRR_dom_sf"/>
</dbReference>
<dbReference type="OrthoDB" id="2870744at2759"/>
<evidence type="ECO:0000313" key="5">
    <source>
        <dbReference type="Proteomes" id="UP000030762"/>
    </source>
</evidence>
<gene>
    <name evidence="4" type="ORF">SDRG_16520</name>
</gene>
<dbReference type="GeneID" id="19957247"/>
<dbReference type="InParanoid" id="T0PJQ9"/>
<dbReference type="InterPro" id="IPR052410">
    <property type="entry name" value="DRC5"/>
</dbReference>
<evidence type="ECO:0000256" key="3">
    <source>
        <dbReference type="ARBA" id="ARBA00023212"/>
    </source>
</evidence>
<keyword evidence="5" id="KW-1185">Reference proteome</keyword>